<feature type="transmembrane region" description="Helical" evidence="1">
    <location>
        <begin position="25"/>
        <end position="43"/>
    </location>
</feature>
<name>S8EL10_FOMSC</name>
<evidence type="ECO:0000256" key="1">
    <source>
        <dbReference type="SAM" id="Phobius"/>
    </source>
</evidence>
<dbReference type="HOGENOM" id="CLU_1315445_0_0_1"/>
<sequence length="209" mass="22814">MVRRELFRAHLAGWPAGKLGGRRDLVVVGGMKMVLGILITFAWRILAKSILHVVLPPIFRLLAHAFTLPHRRFYTPATDYTSVPPEKGLYPNPPVIDLPNVMDTATDMDVGAGGNSPAGFIASAAFNCAARSRLATQEAYLAEKAGLGLGVDNYRAKEEAVKHYDAHVEYLLVSVQAARRSAGSCGVDECLRLLRDLRARVGRHSRHGC</sequence>
<dbReference type="OrthoDB" id="301434at2759"/>
<dbReference type="eggNOG" id="KOG2822">
    <property type="taxonomic scope" value="Eukaryota"/>
</dbReference>
<dbReference type="Proteomes" id="UP000015241">
    <property type="component" value="Unassembled WGS sequence"/>
</dbReference>
<protein>
    <submittedName>
        <fullName evidence="2">Uncharacterized protein</fullName>
    </submittedName>
</protein>
<proteinExistence type="predicted"/>
<accession>S8EL10</accession>
<keyword evidence="1" id="KW-0812">Transmembrane</keyword>
<keyword evidence="3" id="KW-1185">Reference proteome</keyword>
<keyword evidence="1" id="KW-0472">Membrane</keyword>
<organism evidence="2 3">
    <name type="scientific">Fomitopsis schrenkii</name>
    <name type="common">Brown rot fungus</name>
    <dbReference type="NCBI Taxonomy" id="2126942"/>
    <lineage>
        <taxon>Eukaryota</taxon>
        <taxon>Fungi</taxon>
        <taxon>Dikarya</taxon>
        <taxon>Basidiomycota</taxon>
        <taxon>Agaricomycotina</taxon>
        <taxon>Agaricomycetes</taxon>
        <taxon>Polyporales</taxon>
        <taxon>Fomitopsis</taxon>
    </lineage>
</organism>
<dbReference type="InParanoid" id="S8EL10"/>
<keyword evidence="1" id="KW-1133">Transmembrane helix</keyword>
<reference evidence="2 3" key="1">
    <citation type="journal article" date="2012" name="Science">
        <title>The Paleozoic origin of enzymatic lignin decomposition reconstructed from 31 fungal genomes.</title>
        <authorList>
            <person name="Floudas D."/>
            <person name="Binder M."/>
            <person name="Riley R."/>
            <person name="Barry K."/>
            <person name="Blanchette R.A."/>
            <person name="Henrissat B."/>
            <person name="Martinez A.T."/>
            <person name="Otillar R."/>
            <person name="Spatafora J.W."/>
            <person name="Yadav J.S."/>
            <person name="Aerts A."/>
            <person name="Benoit I."/>
            <person name="Boyd A."/>
            <person name="Carlson A."/>
            <person name="Copeland A."/>
            <person name="Coutinho P.M."/>
            <person name="de Vries R.P."/>
            <person name="Ferreira P."/>
            <person name="Findley K."/>
            <person name="Foster B."/>
            <person name="Gaskell J."/>
            <person name="Glotzer D."/>
            <person name="Gorecki P."/>
            <person name="Heitman J."/>
            <person name="Hesse C."/>
            <person name="Hori C."/>
            <person name="Igarashi K."/>
            <person name="Jurgens J.A."/>
            <person name="Kallen N."/>
            <person name="Kersten P."/>
            <person name="Kohler A."/>
            <person name="Kuees U."/>
            <person name="Kumar T.K.A."/>
            <person name="Kuo A."/>
            <person name="LaButti K."/>
            <person name="Larrondo L.F."/>
            <person name="Lindquist E."/>
            <person name="Ling A."/>
            <person name="Lombard V."/>
            <person name="Lucas S."/>
            <person name="Lundell T."/>
            <person name="Martin R."/>
            <person name="McLaughlin D.J."/>
            <person name="Morgenstern I."/>
            <person name="Morin E."/>
            <person name="Murat C."/>
            <person name="Nagy L.G."/>
            <person name="Nolan M."/>
            <person name="Ohm R.A."/>
            <person name="Patyshakuliyeva A."/>
            <person name="Rokas A."/>
            <person name="Ruiz-Duenas F.J."/>
            <person name="Sabat G."/>
            <person name="Salamov A."/>
            <person name="Samejima M."/>
            <person name="Schmutz J."/>
            <person name="Slot J.C."/>
            <person name="St John F."/>
            <person name="Stenlid J."/>
            <person name="Sun H."/>
            <person name="Sun S."/>
            <person name="Syed K."/>
            <person name="Tsang A."/>
            <person name="Wiebenga A."/>
            <person name="Young D."/>
            <person name="Pisabarro A."/>
            <person name="Eastwood D.C."/>
            <person name="Martin F."/>
            <person name="Cullen D."/>
            <person name="Grigoriev I.V."/>
            <person name="Hibbett D.S."/>
        </authorList>
    </citation>
    <scope>NUCLEOTIDE SEQUENCE</scope>
    <source>
        <strain evidence="3">FP-58527</strain>
    </source>
</reference>
<evidence type="ECO:0000313" key="3">
    <source>
        <dbReference type="Proteomes" id="UP000015241"/>
    </source>
</evidence>
<dbReference type="EMBL" id="KE504123">
    <property type="protein sequence ID" value="EPT05787.1"/>
    <property type="molecule type" value="Genomic_DNA"/>
</dbReference>
<evidence type="ECO:0000313" key="2">
    <source>
        <dbReference type="EMBL" id="EPT05787.1"/>
    </source>
</evidence>
<gene>
    <name evidence="2" type="ORF">FOMPIDRAFT_1045088</name>
</gene>
<dbReference type="AlphaFoldDB" id="S8EL10"/>
<dbReference type="STRING" id="743788.S8EL10"/>